<sequence length="670" mass="72337">MKTQISVVAATLLALCGQANAFDFGVPAANTSKAKTDAWACKKCVSSDSIQGSVAVGLGNAISSDDHAANALGYEDGFAASVDADLLHRSDSGLRTSVEAKELGSKRGDLAVTAGRAGQWKVGASLDQKYQVDSTTAHSDLLASGNTLVRQGEPVQQQLDKERQQLGFDAKYMGSHWGSYLSMTSESRKGSQRSSISNGGVEAQNIVAPIDSTTQNLTAAVHVSGGDWLAEAGVKGSWYDNDIDSLSLEGAAQPAQAGAPDNQAYSVYLKGRYRLGATQLSGRLASGRQTQDQDLVTLTGVPTGVTAADLQVDTLDGQLALVSRLSSKSTLRASMIYNDRDNASTLYQFDQLRFDTLSGTVEQTQAVDRSYGTYKVSADYRLASGHKLTGGVDYKQTERSAGDREETDEVTAWARYHWSAAARWDMRVKASFGQRDGSRYQAGAATSTESNELMRKYYLADRDRTKLELEISHTPLDSVSLDFSTYYALDDYSDTEIGLTESEDYGWDLSGHWQALSSVSVTAFGGMQWIDNQQLGSDSGSYATWAAENHDEFGYAGVSVAYTGLQEQGIQLSMDYQYSYSGSDVDTSGQPFDDDYESDSHSVSLNAGYAISAAASVGLRYQYERYQDSDYAEVPVENYPGQGVTGLTSLGQLSQNYNAHLIMLTLSYRL</sequence>
<evidence type="ECO:0000313" key="3">
    <source>
        <dbReference type="Proteomes" id="UP000199527"/>
    </source>
</evidence>
<dbReference type="Proteomes" id="UP000199527">
    <property type="component" value="Unassembled WGS sequence"/>
</dbReference>
<dbReference type="RefSeq" id="WP_090364899.1">
    <property type="nucleotide sequence ID" value="NZ_FNEM01000006.1"/>
</dbReference>
<evidence type="ECO:0000313" key="2">
    <source>
        <dbReference type="EMBL" id="SDJ21973.1"/>
    </source>
</evidence>
<organism evidence="2 3">
    <name type="scientific">Ferrimonas sediminum</name>
    <dbReference type="NCBI Taxonomy" id="718193"/>
    <lineage>
        <taxon>Bacteria</taxon>
        <taxon>Pseudomonadati</taxon>
        <taxon>Pseudomonadota</taxon>
        <taxon>Gammaproteobacteria</taxon>
        <taxon>Alteromonadales</taxon>
        <taxon>Ferrimonadaceae</taxon>
        <taxon>Ferrimonas</taxon>
    </lineage>
</organism>
<feature type="chain" id="PRO_5011615113" evidence="1">
    <location>
        <begin position="22"/>
        <end position="670"/>
    </location>
</feature>
<dbReference type="InterPro" id="IPR020016">
    <property type="entry name" value="Decahaem-assoc_OM_MtrB/PioB"/>
</dbReference>
<dbReference type="OrthoDB" id="6244088at2"/>
<dbReference type="EMBL" id="FNEM01000006">
    <property type="protein sequence ID" value="SDJ21973.1"/>
    <property type="molecule type" value="Genomic_DNA"/>
</dbReference>
<keyword evidence="1" id="KW-0732">Signal</keyword>
<name>A0A1G8RYE7_9GAMM</name>
<accession>A0A1G8RYE7</accession>
<reference evidence="3" key="1">
    <citation type="submission" date="2016-10" db="EMBL/GenBank/DDBJ databases">
        <authorList>
            <person name="Varghese N."/>
            <person name="Submissions S."/>
        </authorList>
    </citation>
    <scope>NUCLEOTIDE SEQUENCE [LARGE SCALE GENOMIC DNA]</scope>
    <source>
        <strain evidence="3">DSM 23317</strain>
    </source>
</reference>
<dbReference type="SUPFAM" id="SSF56935">
    <property type="entry name" value="Porins"/>
    <property type="match status" value="1"/>
</dbReference>
<dbReference type="Pfam" id="PF11854">
    <property type="entry name" value="MtrB_PioB"/>
    <property type="match status" value="1"/>
</dbReference>
<protein>
    <submittedName>
        <fullName evidence="2">Decaheme-associated outer membrane protein, MtrB/PioB family</fullName>
    </submittedName>
</protein>
<proteinExistence type="predicted"/>
<evidence type="ECO:0000256" key="1">
    <source>
        <dbReference type="SAM" id="SignalP"/>
    </source>
</evidence>
<keyword evidence="3" id="KW-1185">Reference proteome</keyword>
<dbReference type="AlphaFoldDB" id="A0A1G8RYE7"/>
<feature type="signal peptide" evidence="1">
    <location>
        <begin position="1"/>
        <end position="21"/>
    </location>
</feature>
<gene>
    <name evidence="2" type="ORF">SAMN04488540_10620</name>
</gene>
<dbReference type="NCBIfam" id="TIGR03509">
    <property type="entry name" value="OMP_MtrB_PioB"/>
    <property type="match status" value="1"/>
</dbReference>